<feature type="compositionally biased region" description="Basic and acidic residues" evidence="2">
    <location>
        <begin position="299"/>
        <end position="308"/>
    </location>
</feature>
<dbReference type="InterPro" id="IPR036291">
    <property type="entry name" value="NAD(P)-bd_dom_sf"/>
</dbReference>
<dbReference type="Proteomes" id="UP000573599">
    <property type="component" value="Unassembled WGS sequence"/>
</dbReference>
<dbReference type="EMBL" id="JACCAB010000001">
    <property type="protein sequence ID" value="NYG07472.1"/>
    <property type="molecule type" value="Genomic_DNA"/>
</dbReference>
<dbReference type="Pfam" id="PF00106">
    <property type="entry name" value="adh_short"/>
    <property type="match status" value="1"/>
</dbReference>
<evidence type="ECO:0000313" key="3">
    <source>
        <dbReference type="EMBL" id="NYG07472.1"/>
    </source>
</evidence>
<evidence type="ECO:0000313" key="4">
    <source>
        <dbReference type="Proteomes" id="UP000573599"/>
    </source>
</evidence>
<dbReference type="SUPFAM" id="SSF51735">
    <property type="entry name" value="NAD(P)-binding Rossmann-fold domains"/>
    <property type="match status" value="1"/>
</dbReference>
<keyword evidence="4" id="KW-1185">Reference proteome</keyword>
<evidence type="ECO:0000256" key="1">
    <source>
        <dbReference type="ARBA" id="ARBA00023002"/>
    </source>
</evidence>
<reference evidence="3 4" key="1">
    <citation type="submission" date="2020-07" db="EMBL/GenBank/DDBJ databases">
        <title>Sequencing the genomes of 1000 actinobacteria strains.</title>
        <authorList>
            <person name="Klenk H.-P."/>
        </authorList>
    </citation>
    <scope>NUCLEOTIDE SEQUENCE [LARGE SCALE GENOMIC DNA]</scope>
    <source>
        <strain evidence="3 4">DSM 23987</strain>
    </source>
</reference>
<feature type="region of interest" description="Disordered" evidence="2">
    <location>
        <begin position="297"/>
        <end position="320"/>
    </location>
</feature>
<dbReference type="PRINTS" id="PR00081">
    <property type="entry name" value="GDHRDH"/>
</dbReference>
<dbReference type="GO" id="GO:0016491">
    <property type="term" value="F:oxidoreductase activity"/>
    <property type="evidence" value="ECO:0007669"/>
    <property type="project" value="UniProtKB-KW"/>
</dbReference>
<name>A0A852WQG5_9MICO</name>
<protein>
    <submittedName>
        <fullName evidence="3">NAD(P)-dependent dehydrogenase (Short-subunit alcohol dehydrogenase family)</fullName>
    </submittedName>
</protein>
<dbReference type="RefSeq" id="WP_179421818.1">
    <property type="nucleotide sequence ID" value="NZ_JACCAB010000001.1"/>
</dbReference>
<proteinExistence type="predicted"/>
<gene>
    <name evidence="3" type="ORF">BJ986_001959</name>
</gene>
<organism evidence="3 4">
    <name type="scientific">Pedococcus badiiscoriae</name>
    <dbReference type="NCBI Taxonomy" id="642776"/>
    <lineage>
        <taxon>Bacteria</taxon>
        <taxon>Bacillati</taxon>
        <taxon>Actinomycetota</taxon>
        <taxon>Actinomycetes</taxon>
        <taxon>Micrococcales</taxon>
        <taxon>Intrasporangiaceae</taxon>
        <taxon>Pedococcus</taxon>
    </lineage>
</organism>
<dbReference type="Gene3D" id="3.40.50.720">
    <property type="entry name" value="NAD(P)-binding Rossmann-like Domain"/>
    <property type="match status" value="1"/>
</dbReference>
<sequence length="320" mass="33218">MAWKPTEITDLSGTTAIVTGANSGIGFVEARTLAEHGAHVILAVRNLDAGRAAAARIAGSTAVETLDLASQESVREFAARIDGPVDLLVNNAGVMAPPTRRTTADGYELQFATNHLGHFALTARLLPALLAAPSPRVTTVASVAHHQGDDRVVDGNPPEGYDPRVSYGRTKLANLLFALELHRRATAAGSPLTSTAAHPGVAVTNLVASRDGMGARWIVRTFAPPLMRLVLPGSEGGAEAILYAATAAAAGSYSGPQGPGEVRGKVGPAKLSSLASDPDLARRLWTISEELTGVPFDIWGKDGPESHSGRTPGLTDPPRS</sequence>
<evidence type="ECO:0000256" key="2">
    <source>
        <dbReference type="SAM" id="MobiDB-lite"/>
    </source>
</evidence>
<dbReference type="PANTHER" id="PTHR43157">
    <property type="entry name" value="PHOSPHATIDYLINOSITOL-GLYCAN BIOSYNTHESIS CLASS F PROTEIN-RELATED"/>
    <property type="match status" value="1"/>
</dbReference>
<dbReference type="InterPro" id="IPR002347">
    <property type="entry name" value="SDR_fam"/>
</dbReference>
<dbReference type="PANTHER" id="PTHR43157:SF31">
    <property type="entry name" value="PHOSPHATIDYLINOSITOL-GLYCAN BIOSYNTHESIS CLASS F PROTEIN"/>
    <property type="match status" value="1"/>
</dbReference>
<comment type="caution">
    <text evidence="3">The sequence shown here is derived from an EMBL/GenBank/DDBJ whole genome shotgun (WGS) entry which is preliminary data.</text>
</comment>
<dbReference type="AlphaFoldDB" id="A0A852WQG5"/>
<keyword evidence="1" id="KW-0560">Oxidoreductase</keyword>
<accession>A0A852WQG5</accession>
<dbReference type="NCBIfam" id="NF004846">
    <property type="entry name" value="PRK06197.1"/>
    <property type="match status" value="1"/>
</dbReference>